<feature type="region of interest" description="Disordered" evidence="7">
    <location>
        <begin position="729"/>
        <end position="796"/>
    </location>
</feature>
<feature type="transmembrane region" description="Helical" evidence="8">
    <location>
        <begin position="407"/>
        <end position="431"/>
    </location>
</feature>
<dbReference type="InterPro" id="IPR051711">
    <property type="entry name" value="Stress_Response_Reg"/>
</dbReference>
<feature type="region of interest" description="Disordered" evidence="7">
    <location>
        <begin position="886"/>
        <end position="925"/>
    </location>
</feature>
<keyword evidence="4" id="KW-0238">DNA-binding</keyword>
<feature type="compositionally biased region" description="Low complexity" evidence="7">
    <location>
        <begin position="85"/>
        <end position="97"/>
    </location>
</feature>
<dbReference type="PANTHER" id="PTHR47540:SF1">
    <property type="entry name" value="ACTIVATOR OF STRESS GENES 1-RELATED"/>
    <property type="match status" value="1"/>
</dbReference>
<name>A0A8S8ZKJ0_SORMA</name>
<proteinExistence type="predicted"/>
<keyword evidence="3" id="KW-0805">Transcription regulation</keyword>
<feature type="region of interest" description="Disordered" evidence="7">
    <location>
        <begin position="983"/>
        <end position="1039"/>
    </location>
</feature>
<dbReference type="InterPro" id="IPR001138">
    <property type="entry name" value="Zn2Cys6_DnaBD"/>
</dbReference>
<reference evidence="10 11" key="1">
    <citation type="submission" date="2017-07" db="EMBL/GenBank/DDBJ databases">
        <title>Genome sequence of the Sordaria macrospora wild type strain R19027.</title>
        <authorList>
            <person name="Nowrousian M."/>
            <person name="Teichert I."/>
            <person name="Kueck U."/>
        </authorList>
    </citation>
    <scope>NUCLEOTIDE SEQUENCE [LARGE SCALE GENOMIC DNA]</scope>
    <source>
        <strain evidence="10 11">R19027</strain>
        <tissue evidence="10">Mycelium</tissue>
    </source>
</reference>
<feature type="compositionally biased region" description="Basic and acidic residues" evidence="7">
    <location>
        <begin position="769"/>
        <end position="778"/>
    </location>
</feature>
<feature type="compositionally biased region" description="Basic and acidic residues" evidence="7">
    <location>
        <begin position="1"/>
        <end position="10"/>
    </location>
</feature>
<keyword evidence="8" id="KW-0812">Transmembrane</keyword>
<dbReference type="PANTHER" id="PTHR47540">
    <property type="entry name" value="THIAMINE REPRESSIBLE GENES REGULATORY PROTEIN THI5"/>
    <property type="match status" value="1"/>
</dbReference>
<keyword evidence="6" id="KW-0539">Nucleus</keyword>
<feature type="compositionally biased region" description="Polar residues" evidence="7">
    <location>
        <begin position="833"/>
        <end position="842"/>
    </location>
</feature>
<dbReference type="GO" id="GO:0043565">
    <property type="term" value="F:sequence-specific DNA binding"/>
    <property type="evidence" value="ECO:0007669"/>
    <property type="project" value="TreeGrafter"/>
</dbReference>
<feature type="compositionally biased region" description="Low complexity" evidence="7">
    <location>
        <begin position="984"/>
        <end position="997"/>
    </location>
</feature>
<gene>
    <name evidence="10" type="ORF">SMACR_02266</name>
</gene>
<dbReference type="Pfam" id="PF04082">
    <property type="entry name" value="Fungal_trans"/>
    <property type="match status" value="1"/>
</dbReference>
<evidence type="ECO:0000313" key="11">
    <source>
        <dbReference type="Proteomes" id="UP000433876"/>
    </source>
</evidence>
<evidence type="ECO:0000256" key="1">
    <source>
        <dbReference type="ARBA" id="ARBA00004123"/>
    </source>
</evidence>
<evidence type="ECO:0000256" key="3">
    <source>
        <dbReference type="ARBA" id="ARBA00023015"/>
    </source>
</evidence>
<comment type="caution">
    <text evidence="10">The sequence shown here is derived from an EMBL/GenBank/DDBJ whole genome shotgun (WGS) entry which is preliminary data.</text>
</comment>
<evidence type="ECO:0000256" key="7">
    <source>
        <dbReference type="SAM" id="MobiDB-lite"/>
    </source>
</evidence>
<evidence type="ECO:0000313" key="10">
    <source>
        <dbReference type="EMBL" id="KAA8628905.1"/>
    </source>
</evidence>
<dbReference type="GO" id="GO:0005634">
    <property type="term" value="C:nucleus"/>
    <property type="evidence" value="ECO:0007669"/>
    <property type="project" value="UniProtKB-SubCell"/>
</dbReference>
<feature type="compositionally biased region" description="Basic residues" evidence="7">
    <location>
        <begin position="1017"/>
        <end position="1039"/>
    </location>
</feature>
<dbReference type="GO" id="GO:0008270">
    <property type="term" value="F:zinc ion binding"/>
    <property type="evidence" value="ECO:0007669"/>
    <property type="project" value="InterPro"/>
</dbReference>
<evidence type="ECO:0000256" key="6">
    <source>
        <dbReference type="ARBA" id="ARBA00023242"/>
    </source>
</evidence>
<dbReference type="AlphaFoldDB" id="A0A8S8ZKJ0"/>
<dbReference type="GO" id="GO:0045944">
    <property type="term" value="P:positive regulation of transcription by RNA polymerase II"/>
    <property type="evidence" value="ECO:0007669"/>
    <property type="project" value="TreeGrafter"/>
</dbReference>
<dbReference type="CDD" id="cd12148">
    <property type="entry name" value="fungal_TF_MHR"/>
    <property type="match status" value="1"/>
</dbReference>
<dbReference type="InterPro" id="IPR007219">
    <property type="entry name" value="XnlR_reg_dom"/>
</dbReference>
<comment type="subcellular location">
    <subcellularLocation>
        <location evidence="1">Nucleus</location>
    </subcellularLocation>
</comment>
<keyword evidence="5" id="KW-0804">Transcription</keyword>
<dbReference type="EMBL" id="NMPR01000158">
    <property type="protein sequence ID" value="KAA8628905.1"/>
    <property type="molecule type" value="Genomic_DNA"/>
</dbReference>
<feature type="compositionally biased region" description="Polar residues" evidence="7">
    <location>
        <begin position="38"/>
        <end position="66"/>
    </location>
</feature>
<dbReference type="GO" id="GO:0006351">
    <property type="term" value="P:DNA-templated transcription"/>
    <property type="evidence" value="ECO:0007669"/>
    <property type="project" value="InterPro"/>
</dbReference>
<evidence type="ECO:0000259" key="9">
    <source>
        <dbReference type="SMART" id="SM00906"/>
    </source>
</evidence>
<organism evidence="10 11">
    <name type="scientific">Sordaria macrospora</name>
    <dbReference type="NCBI Taxonomy" id="5147"/>
    <lineage>
        <taxon>Eukaryota</taxon>
        <taxon>Fungi</taxon>
        <taxon>Dikarya</taxon>
        <taxon>Ascomycota</taxon>
        <taxon>Pezizomycotina</taxon>
        <taxon>Sordariomycetes</taxon>
        <taxon>Sordariomycetidae</taxon>
        <taxon>Sordariales</taxon>
        <taxon>Sordariaceae</taxon>
        <taxon>Sordaria</taxon>
    </lineage>
</organism>
<feature type="domain" description="Xylanolytic transcriptional activator regulatory" evidence="9">
    <location>
        <begin position="423"/>
        <end position="496"/>
    </location>
</feature>
<dbReference type="CDD" id="cd00067">
    <property type="entry name" value="GAL4"/>
    <property type="match status" value="1"/>
</dbReference>
<dbReference type="GO" id="GO:0000981">
    <property type="term" value="F:DNA-binding transcription factor activity, RNA polymerase II-specific"/>
    <property type="evidence" value="ECO:0007669"/>
    <property type="project" value="InterPro"/>
</dbReference>
<accession>A0A8S8ZKJ0</accession>
<keyword evidence="8" id="KW-1133">Transmembrane helix</keyword>
<dbReference type="VEuPathDB" id="FungiDB:SMAC_02266"/>
<keyword evidence="2" id="KW-0862">Zinc</keyword>
<feature type="region of interest" description="Disordered" evidence="7">
    <location>
        <begin position="1"/>
        <end position="128"/>
    </location>
</feature>
<protein>
    <recommendedName>
        <fullName evidence="9">Xylanolytic transcriptional activator regulatory domain-containing protein</fullName>
    </recommendedName>
</protein>
<evidence type="ECO:0000256" key="8">
    <source>
        <dbReference type="SAM" id="Phobius"/>
    </source>
</evidence>
<feature type="region of interest" description="Disordered" evidence="7">
    <location>
        <begin position="833"/>
        <end position="863"/>
    </location>
</feature>
<dbReference type="Proteomes" id="UP000433876">
    <property type="component" value="Unassembled WGS sequence"/>
</dbReference>
<evidence type="ECO:0000256" key="5">
    <source>
        <dbReference type="ARBA" id="ARBA00023163"/>
    </source>
</evidence>
<sequence length="1069" mass="118907">MQIKRTEKAMADQGSTISLDASTSIGPVTETTRARQTRPVSQPSNPSGTSTNTNEVSLSAGGSRNSPDMYEDDSMDVSQHDHASPSESVQSSSAQQPLKSESEDIPGDATGHASSEPPTLPAQKRRRVTRACDECRRKKIKNPAPQYIEALESRLQRAESLLRKFVPDIDLADPNLDPAIQQEFRAREQARARAAKLKGEAAPKEPEVQDAQIMSMIDAIGQLDMKEDGECDFRGISSGAVFFGRMKDHFKGLLSNDYKIPFLPRQPEKTGLFSLNSPQATPGSPWEASSSPNVYDLPPQNRVRTLCYYALSCATCLLRVVHKPTFYEALDRLYEKPQETWGIEEHRFLGLLYAVMALGTMYNIDENPGNHTTHQAAMEEGTKYYTSARLLLQDIAECRDMTSLQGLIFVILFLQASSNISACYAFLGIALRSCIRMGLHRHLRHAKLTPIEDQTRRRVFHVVRQIDIYVSAVLGFPVLLHADDIDQPLPTEVDDKYITKDAILTPDPDERPSFFEAFNAHHRLMCILARLIRTVYPVKGVEDCALKGDTENATYTISYVRIKEIERQLQEWFDQLPRYWRPGPDDDDIEVIRVRTLLRFAYGHVQMMLYRPFLHYVSARMTAGKRIDDRYYNCAAAGISVSRNIVHIGLEIQKQAHLIGPYWFLLYTEFFAILSLVYYVLENPDKTGSAEILADAKAGRDVIAHLAQRSLAADRVTTALNTLFDQLPEQLKNGTHRPAPTKKRSYAPGSKAGSISIPSHAQAILHDTLPQRRSDEIVRPQSGPIRRETHHRHPQRTTSFDTVALHQPGMPGHHFATQAAAFQDLLPLDMSSITGSDTSSNPGAPPVMHRQQHHRQQSGFQAQTPTTGALYKLDAMMFPSGDPFAYPTPLLDQTGGGGHHAVSGQPPPPIPAGSVGPTPGTAGPENMQLYMSGFYDDGSIEGQVLGPVAPYLMQHGGPEPNPHAGVLDPAAQMSYTTMLNLHLQHQQRQQQQQQQHGQDGRPGLGPGRGPGQQHPGMHQRHAHQQHQHQHPGLQHHQRHHQNDMMEGIFRGEWEDILGGGGPPPGAGYR</sequence>
<evidence type="ECO:0000256" key="2">
    <source>
        <dbReference type="ARBA" id="ARBA00022833"/>
    </source>
</evidence>
<dbReference type="OMA" id="DQGFQYF"/>
<feature type="compositionally biased region" description="Polar residues" evidence="7">
    <location>
        <begin position="13"/>
        <end position="31"/>
    </location>
</feature>
<feature type="transmembrane region" description="Helical" evidence="8">
    <location>
        <begin position="662"/>
        <end position="681"/>
    </location>
</feature>
<keyword evidence="8" id="KW-0472">Membrane</keyword>
<feature type="compositionally biased region" description="Gly residues" evidence="7">
    <location>
        <begin position="1000"/>
        <end position="1010"/>
    </location>
</feature>
<dbReference type="SMART" id="SM00906">
    <property type="entry name" value="Fungal_trans"/>
    <property type="match status" value="1"/>
</dbReference>
<evidence type="ECO:0000256" key="4">
    <source>
        <dbReference type="ARBA" id="ARBA00023125"/>
    </source>
</evidence>